<comment type="caution">
    <text evidence="2">The sequence shown here is derived from an EMBL/GenBank/DDBJ whole genome shotgun (WGS) entry which is preliminary data.</text>
</comment>
<evidence type="ECO:0000256" key="1">
    <source>
        <dbReference type="SAM" id="SignalP"/>
    </source>
</evidence>
<dbReference type="Proteomes" id="UP000295313">
    <property type="component" value="Unassembled WGS sequence"/>
</dbReference>
<reference evidence="2 3" key="1">
    <citation type="submission" date="2019-03" db="EMBL/GenBank/DDBJ databases">
        <title>Genomic Encyclopedia of Type Strains, Phase III (KMG-III): the genomes of soil and plant-associated and newly described type strains.</title>
        <authorList>
            <person name="Whitman W."/>
        </authorList>
    </citation>
    <scope>NUCLEOTIDE SEQUENCE [LARGE SCALE GENOMIC DNA]</scope>
    <source>
        <strain evidence="2 3">CGMCC 1.12802</strain>
    </source>
</reference>
<dbReference type="EMBL" id="SOEO01000005">
    <property type="protein sequence ID" value="TDX82265.1"/>
    <property type="molecule type" value="Genomic_DNA"/>
</dbReference>
<dbReference type="RefSeq" id="WP_133946613.1">
    <property type="nucleotide sequence ID" value="NZ_SOEO01000005.1"/>
</dbReference>
<evidence type="ECO:0000313" key="3">
    <source>
        <dbReference type="Proteomes" id="UP000295313"/>
    </source>
</evidence>
<keyword evidence="1" id="KW-0732">Signal</keyword>
<feature type="chain" id="PRO_5020458037" evidence="1">
    <location>
        <begin position="19"/>
        <end position="167"/>
    </location>
</feature>
<accession>A0A4R8I3M4</accession>
<sequence length="167" mass="19352">MKKIILLLLVLIFNFSFAQTNWKSPKYGYSIEIPKNFIQTTNIVGSNVDFKAENSKSSVVIVVKILPKEIGQYSIWEMLGDLDSYAKEWENGAIEYFDNPKVIKYGKTTINGLQTFWLDYTTSEGIYSKNYSVKKGNRIYTITLSNPNQSNSYYSSIWYRFKNSIKL</sequence>
<proteinExistence type="predicted"/>
<organism evidence="2 3">
    <name type="scientific">Epilithonimonas xixisoli</name>
    <dbReference type="NCBI Taxonomy" id="1476462"/>
    <lineage>
        <taxon>Bacteria</taxon>
        <taxon>Pseudomonadati</taxon>
        <taxon>Bacteroidota</taxon>
        <taxon>Flavobacteriia</taxon>
        <taxon>Flavobacteriales</taxon>
        <taxon>Weeksellaceae</taxon>
        <taxon>Chryseobacterium group</taxon>
        <taxon>Epilithonimonas</taxon>
    </lineage>
</organism>
<feature type="signal peptide" evidence="1">
    <location>
        <begin position="1"/>
        <end position="18"/>
    </location>
</feature>
<name>A0A4R8I3M4_9FLAO</name>
<keyword evidence="3" id="KW-1185">Reference proteome</keyword>
<dbReference type="OrthoDB" id="9965047at2"/>
<dbReference type="AlphaFoldDB" id="A0A4R8I3M4"/>
<protein>
    <submittedName>
        <fullName evidence="2">Uncharacterized protein</fullName>
    </submittedName>
</protein>
<evidence type="ECO:0000313" key="2">
    <source>
        <dbReference type="EMBL" id="TDX82265.1"/>
    </source>
</evidence>
<gene>
    <name evidence="2" type="ORF">B0I22_3428</name>
</gene>
<dbReference type="Gene3D" id="3.40.1000.10">
    <property type="entry name" value="Mog1/PsbP, alpha/beta/alpha sandwich"/>
    <property type="match status" value="1"/>
</dbReference>